<dbReference type="Proteomes" id="UP000825729">
    <property type="component" value="Unassembled WGS sequence"/>
</dbReference>
<dbReference type="AlphaFoldDB" id="A0AAV7EAE6"/>
<gene>
    <name evidence="1" type="ORF">H6P81_016594</name>
</gene>
<proteinExistence type="predicted"/>
<sequence length="252" mass="28534">MYIGSSDIVSTVITESEAEEEEAKKFLEGIRVHSLSLAGEMLESLSSHIPKPVNWENHILQGSVHWELQMVVSKLVDERPIWPKRSMLEHMGKKLQLLWQQYVLSEEYERDCAKKGNGGDVHVNLSFREPHLLVKEVEDPLILIHKKKISNMNAAVVLELRQRPSLIVAKDVESDALATLIGFELKSLVRVSAHGKLEIISKGSSPWEIETISKGFSTWEIDSNTKGYRPWQIESITNGIKLLVMGFFTHGI</sequence>
<evidence type="ECO:0000313" key="2">
    <source>
        <dbReference type="Proteomes" id="UP000825729"/>
    </source>
</evidence>
<dbReference type="EMBL" id="JAINDJ010000006">
    <property type="protein sequence ID" value="KAG9445254.1"/>
    <property type="molecule type" value="Genomic_DNA"/>
</dbReference>
<reference evidence="1 2" key="1">
    <citation type="submission" date="2021-07" db="EMBL/GenBank/DDBJ databases">
        <title>The Aristolochia fimbriata genome: insights into angiosperm evolution, floral development and chemical biosynthesis.</title>
        <authorList>
            <person name="Jiao Y."/>
        </authorList>
    </citation>
    <scope>NUCLEOTIDE SEQUENCE [LARGE SCALE GENOMIC DNA]</scope>
    <source>
        <strain evidence="1">IBCAS-2021</strain>
        <tissue evidence="1">Leaf</tissue>
    </source>
</reference>
<keyword evidence="2" id="KW-1185">Reference proteome</keyword>
<dbReference type="InterPro" id="IPR027409">
    <property type="entry name" value="GroEL-like_apical_dom_sf"/>
</dbReference>
<organism evidence="1 2">
    <name type="scientific">Aristolochia fimbriata</name>
    <name type="common">White veined hardy Dutchman's pipe vine</name>
    <dbReference type="NCBI Taxonomy" id="158543"/>
    <lineage>
        <taxon>Eukaryota</taxon>
        <taxon>Viridiplantae</taxon>
        <taxon>Streptophyta</taxon>
        <taxon>Embryophyta</taxon>
        <taxon>Tracheophyta</taxon>
        <taxon>Spermatophyta</taxon>
        <taxon>Magnoliopsida</taxon>
        <taxon>Magnoliidae</taxon>
        <taxon>Piperales</taxon>
        <taxon>Aristolochiaceae</taxon>
        <taxon>Aristolochia</taxon>
    </lineage>
</organism>
<protein>
    <submittedName>
        <fullName evidence="1">Uncharacterized protein</fullName>
    </submittedName>
</protein>
<accession>A0AAV7EAE6</accession>
<name>A0AAV7EAE6_ARIFI</name>
<comment type="caution">
    <text evidence="1">The sequence shown here is derived from an EMBL/GenBank/DDBJ whole genome shotgun (WGS) entry which is preliminary data.</text>
</comment>
<dbReference type="Gene3D" id="3.50.7.10">
    <property type="entry name" value="GroEL"/>
    <property type="match status" value="1"/>
</dbReference>
<evidence type="ECO:0000313" key="1">
    <source>
        <dbReference type="EMBL" id="KAG9445254.1"/>
    </source>
</evidence>
<dbReference type="SUPFAM" id="SSF52029">
    <property type="entry name" value="GroEL apical domain-like"/>
    <property type="match status" value="1"/>
</dbReference>